<dbReference type="GO" id="GO:0016020">
    <property type="term" value="C:membrane"/>
    <property type="evidence" value="ECO:0007669"/>
    <property type="project" value="UniProtKB-SubCell"/>
</dbReference>
<feature type="domain" description="Peptidase S54 rhomboid" evidence="7">
    <location>
        <begin position="282"/>
        <end position="420"/>
    </location>
</feature>
<evidence type="ECO:0000313" key="9">
    <source>
        <dbReference type="Proteomes" id="UP001190926"/>
    </source>
</evidence>
<evidence type="ECO:0000256" key="1">
    <source>
        <dbReference type="ARBA" id="ARBA00004141"/>
    </source>
</evidence>
<protein>
    <recommendedName>
        <fullName evidence="7">Peptidase S54 rhomboid domain-containing protein</fullName>
    </recommendedName>
</protein>
<dbReference type="SUPFAM" id="SSF144091">
    <property type="entry name" value="Rhomboid-like"/>
    <property type="match status" value="1"/>
</dbReference>
<dbReference type="InterPro" id="IPR035952">
    <property type="entry name" value="Rhomboid-like_sf"/>
</dbReference>
<keyword evidence="3 6" id="KW-0812">Transmembrane</keyword>
<evidence type="ECO:0000313" key="8">
    <source>
        <dbReference type="EMBL" id="KAH6755952.1"/>
    </source>
</evidence>
<dbReference type="EMBL" id="SDAM02029574">
    <property type="protein sequence ID" value="KAH6755952.1"/>
    <property type="molecule type" value="Genomic_DNA"/>
</dbReference>
<dbReference type="Gene3D" id="1.20.1540.10">
    <property type="entry name" value="Rhomboid-like"/>
    <property type="match status" value="1"/>
</dbReference>
<organism evidence="8 9">
    <name type="scientific">Perilla frutescens var. hirtella</name>
    <name type="common">Perilla citriodora</name>
    <name type="synonym">Perilla setoyensis</name>
    <dbReference type="NCBI Taxonomy" id="608512"/>
    <lineage>
        <taxon>Eukaryota</taxon>
        <taxon>Viridiplantae</taxon>
        <taxon>Streptophyta</taxon>
        <taxon>Embryophyta</taxon>
        <taxon>Tracheophyta</taxon>
        <taxon>Spermatophyta</taxon>
        <taxon>Magnoliopsida</taxon>
        <taxon>eudicotyledons</taxon>
        <taxon>Gunneridae</taxon>
        <taxon>Pentapetalae</taxon>
        <taxon>asterids</taxon>
        <taxon>lamiids</taxon>
        <taxon>Lamiales</taxon>
        <taxon>Lamiaceae</taxon>
        <taxon>Nepetoideae</taxon>
        <taxon>Elsholtzieae</taxon>
        <taxon>Perilla</taxon>
    </lineage>
</organism>
<dbReference type="Pfam" id="PF01694">
    <property type="entry name" value="Rhomboid"/>
    <property type="match status" value="1"/>
</dbReference>
<accession>A0AAD4NX88</accession>
<feature type="transmembrane region" description="Helical" evidence="6">
    <location>
        <begin position="450"/>
        <end position="467"/>
    </location>
</feature>
<dbReference type="Proteomes" id="UP001190926">
    <property type="component" value="Unassembled WGS sequence"/>
</dbReference>
<reference evidence="8 9" key="1">
    <citation type="journal article" date="2021" name="Nat. Commun.">
        <title>Incipient diploidization of the medicinal plant Perilla within 10,000 years.</title>
        <authorList>
            <person name="Zhang Y."/>
            <person name="Shen Q."/>
            <person name="Leng L."/>
            <person name="Zhang D."/>
            <person name="Chen S."/>
            <person name="Shi Y."/>
            <person name="Ning Z."/>
            <person name="Chen S."/>
        </authorList>
    </citation>
    <scope>NUCLEOTIDE SEQUENCE [LARGE SCALE GENOMIC DNA]</scope>
    <source>
        <strain evidence="9">cv. PC099</strain>
    </source>
</reference>
<comment type="subcellular location">
    <subcellularLocation>
        <location evidence="1">Membrane</location>
        <topology evidence="1">Multi-pass membrane protein</topology>
    </subcellularLocation>
</comment>
<evidence type="ECO:0000256" key="6">
    <source>
        <dbReference type="SAM" id="Phobius"/>
    </source>
</evidence>
<dbReference type="PANTHER" id="PTHR43731">
    <property type="entry name" value="RHOMBOID PROTEASE"/>
    <property type="match status" value="1"/>
</dbReference>
<feature type="transmembrane region" description="Helical" evidence="6">
    <location>
        <begin position="235"/>
        <end position="257"/>
    </location>
</feature>
<dbReference type="InterPro" id="IPR022764">
    <property type="entry name" value="Peptidase_S54_rhomboid_dom"/>
</dbReference>
<comment type="similarity">
    <text evidence="2">Belongs to the peptidase S54 family.</text>
</comment>
<feature type="transmembrane region" description="Helical" evidence="6">
    <location>
        <begin position="324"/>
        <end position="343"/>
    </location>
</feature>
<gene>
    <name evidence="8" type="ORF">C2S53_007078</name>
</gene>
<dbReference type="AlphaFoldDB" id="A0AAD4NX88"/>
<keyword evidence="5 6" id="KW-0472">Membrane</keyword>
<keyword evidence="4 6" id="KW-1133">Transmembrane helix</keyword>
<evidence type="ECO:0000256" key="5">
    <source>
        <dbReference type="ARBA" id="ARBA00023136"/>
    </source>
</evidence>
<dbReference type="InterPro" id="IPR050925">
    <property type="entry name" value="Rhomboid_protease_S54"/>
</dbReference>
<dbReference type="GO" id="GO:0004252">
    <property type="term" value="F:serine-type endopeptidase activity"/>
    <property type="evidence" value="ECO:0007669"/>
    <property type="project" value="InterPro"/>
</dbReference>
<name>A0AAD4NX88_PERFH</name>
<feature type="transmembrane region" description="Helical" evidence="6">
    <location>
        <begin position="402"/>
        <end position="424"/>
    </location>
</feature>
<evidence type="ECO:0000259" key="7">
    <source>
        <dbReference type="Pfam" id="PF01694"/>
    </source>
</evidence>
<dbReference type="PANTHER" id="PTHR43731:SF30">
    <property type="entry name" value="RHOMBOID-LIKE PROTEIN 9, CHLOROPLASTIC"/>
    <property type="match status" value="1"/>
</dbReference>
<feature type="transmembrane region" description="Helical" evidence="6">
    <location>
        <begin position="292"/>
        <end position="312"/>
    </location>
</feature>
<evidence type="ECO:0000256" key="4">
    <source>
        <dbReference type="ARBA" id="ARBA00022989"/>
    </source>
</evidence>
<evidence type="ECO:0000256" key="3">
    <source>
        <dbReference type="ARBA" id="ARBA00022692"/>
    </source>
</evidence>
<comment type="caution">
    <text evidence="8">The sequence shown here is derived from an EMBL/GenBank/DDBJ whole genome shotgun (WGS) entry which is preliminary data.</text>
</comment>
<proteinExistence type="inferred from homology"/>
<keyword evidence="9" id="KW-1185">Reference proteome</keyword>
<evidence type="ECO:0000256" key="2">
    <source>
        <dbReference type="ARBA" id="ARBA00009045"/>
    </source>
</evidence>
<sequence length="477" mass="53107">MIGANFVLNSNCKSPLLLIQIYMASVSRSHRLFCTDNNLLCAKGKRELVSCDAIAPAIKRNMWKGETGSKVDEIVLETSLPFRKQQGLLCPSITRRWRREKYCIVTKATSSTEEHLSSLNSYLEKIHNYASQPSSRISKEGRESIGQIDEPKADYGLRSLENYLIKLKGGNGLYHEKDAESQINVTKDIKISVNSLAKKDRGLGGERSLKNYVELKPDNAEGKGTSSNEASESDLYLIGVLVSINIAVFLFEIATPINSSAFELFSLPKVYGAKINNLILIGEWWRLVTPMFLHSGIIHISLGSWALFTFGLEVSKKYGSFTFLLLYVLGGISGNLISFLHTLEPSVGGTEPIFAIIGAWFIYQIQNKDDISEAEYERMFQSAIITTVCICVLGNFGPIDDWAHFGTAFVGIAYGFVTCPIIQVKDASTEAGRQERITLVKRYSDPCKSLLYFSVFLLLLSCLLLVFEPPLELDLID</sequence>